<keyword evidence="2" id="KW-1185">Reference proteome</keyword>
<proteinExistence type="predicted"/>
<protein>
    <submittedName>
        <fullName evidence="1">Uncharacterized protein</fullName>
    </submittedName>
</protein>
<gene>
    <name evidence="1" type="ORF">F3Y22_tig00111208pilonHSYRG00274</name>
</gene>
<dbReference type="InterPro" id="IPR036322">
    <property type="entry name" value="WD40_repeat_dom_sf"/>
</dbReference>
<comment type="caution">
    <text evidence="1">The sequence shown here is derived from an EMBL/GenBank/DDBJ whole genome shotgun (WGS) entry which is preliminary data.</text>
</comment>
<name>A0A6A2YVV9_HIBSY</name>
<reference evidence="1" key="1">
    <citation type="submission" date="2019-09" db="EMBL/GenBank/DDBJ databases">
        <title>Draft genome information of white flower Hibiscus syriacus.</title>
        <authorList>
            <person name="Kim Y.-M."/>
        </authorList>
    </citation>
    <scope>NUCLEOTIDE SEQUENCE [LARGE SCALE GENOMIC DNA]</scope>
    <source>
        <strain evidence="1">YM2019G1</strain>
    </source>
</reference>
<organism evidence="1 2">
    <name type="scientific">Hibiscus syriacus</name>
    <name type="common">Rose of Sharon</name>
    <dbReference type="NCBI Taxonomy" id="106335"/>
    <lineage>
        <taxon>Eukaryota</taxon>
        <taxon>Viridiplantae</taxon>
        <taxon>Streptophyta</taxon>
        <taxon>Embryophyta</taxon>
        <taxon>Tracheophyta</taxon>
        <taxon>Spermatophyta</taxon>
        <taxon>Magnoliopsida</taxon>
        <taxon>eudicotyledons</taxon>
        <taxon>Gunneridae</taxon>
        <taxon>Pentapetalae</taxon>
        <taxon>rosids</taxon>
        <taxon>malvids</taxon>
        <taxon>Malvales</taxon>
        <taxon>Malvaceae</taxon>
        <taxon>Malvoideae</taxon>
        <taxon>Hibiscus</taxon>
    </lineage>
</organism>
<dbReference type="AlphaFoldDB" id="A0A6A2YVV9"/>
<dbReference type="EMBL" id="VEPZ02001269">
    <property type="protein sequence ID" value="KAE8683459.1"/>
    <property type="molecule type" value="Genomic_DNA"/>
</dbReference>
<accession>A0A6A2YVV9</accession>
<sequence>MQIHNGAIFAVSLDGKWLFTGSWDRTIKAQELAGDNVEVDVRQIGFKTYAFNTDLNLQLLASPEINVPIDGGADDLCAENYTNTERC</sequence>
<dbReference type="SUPFAM" id="SSF50978">
    <property type="entry name" value="WD40 repeat-like"/>
    <property type="match status" value="1"/>
</dbReference>
<dbReference type="Proteomes" id="UP000436088">
    <property type="component" value="Unassembled WGS sequence"/>
</dbReference>
<evidence type="ECO:0000313" key="2">
    <source>
        <dbReference type="Proteomes" id="UP000436088"/>
    </source>
</evidence>
<evidence type="ECO:0000313" key="1">
    <source>
        <dbReference type="EMBL" id="KAE8683459.1"/>
    </source>
</evidence>